<name>A0A8S5RKI5_9VIRU</name>
<accession>A0A8S5RKI5</accession>
<reference evidence="1" key="1">
    <citation type="journal article" date="2021" name="Proc. Natl. Acad. Sci. U.S.A.">
        <title>A Catalog of Tens of Thousands of Viruses from Human Metagenomes Reveals Hidden Associations with Chronic Diseases.</title>
        <authorList>
            <person name="Tisza M.J."/>
            <person name="Buck C.B."/>
        </authorList>
    </citation>
    <scope>NUCLEOTIDE SEQUENCE</scope>
    <source>
        <strain evidence="1">CtEQ64</strain>
    </source>
</reference>
<dbReference type="EMBL" id="BK059112">
    <property type="protein sequence ID" value="DAE31902.1"/>
    <property type="molecule type" value="Genomic_DNA"/>
</dbReference>
<proteinExistence type="predicted"/>
<sequence>MVDYLKNGSDNDSVVEGISNLVDAAAVAGTIVGTAFLLSRTKQGAKFLSEVDPIIGKMSDRIASIGIDGSNRLSISETIRGISHIDQFRKIDQDFAINNASNVGLFRNLADAAYDAADWEERELGRQYQAKIFGDIGDELKKQGIQDGQVQSLMEFVSSRSTSTVIDKNSGKLQEGFIADVENHWHDFLEEKDAKFNETVDQSIQALQNISNQTFDTFSDFKSLDENIIRAREARQDFIQEINRSAQEALKKQKNDITYHTIGDILDKDELNPEFDFIVHEKGQMASLDGRTVSDRLYAQNDDIVTQTLDTIRQLSATKDGYYVEGQKLNTPNINKIIGGAKDLWHETLPYALSHAADFKNVDNLKVEYLNKYDFKGVLGDIVGKDSIVQRIGNRLFELKSDGTRNELDTSGMRFVREDSYVIKTSKDFSNYGKVNFDNGKRRIFGETSRKRTSDVWGNNYHTFLNKDIDEIARHPEEKAMMGIRNHSFKRSIDSLDIKVKLDDKLRSEFLKASEDNPGLRYKIESMLDVIDAKTESEKRRVLRDISTEGTKSSEFQRLQSAAIRGRSIKPKLIDDSTSITQKTLYAKLNKSQSIDEAAINEIMASLPADRDKALAFINKLNVPETVKLNLRDRYNVEQLKIRTNLNEITGENHVDATGKDLSIEDAKRIQNEIISNPELQRTLNRYLGSGKDYKARYESKKSSSRLIAINKGFDLKGIMSDLNKMNYNGIGNRIGQGLRGMFSNTNLDHFAFSSIFDNNVNLPTAKHHGRDLSIGGSLLYKMPERLNEGLNNGFIDQALGFVHPIFGERLSAYFKTGLSLGFHEGDTRSFAQLSYNLLFKRVLPASIALTQLDWANDTFGINKNFQIGLANMDLGFRKFTDATGLTDVFKLAKMANPAAQYISGDYRPYQSYEERLDYYQNGKDPIRSGRYWVWGSSNEFRGSSISYWEDNSLKLAQSDYYNKSVYGGYWSKWAHSPIPTLTNPLSPLVYAFNPYWLEEKHMEDRPYLLSAPLFEQGTLQSLVLNPTLGEIIKPQRRYHEDRMWFGKDVKAIMYQMNQKIQQTADEDSRYIIFQNGRLGVYDFRAFSHPTDTEYVQGQGQEYTGQAPAFASARDYSNYINSDGTIDASAYASLQPISPGVGAAVSAMNSAIQSGSSPYTNASGMYIQQRIRRTRSNKGTVQEMLDNADMYNNLMNSSGGRSYLDELMTTSRLLTGIYGYAGTMIFGRDESKFIADAGDINSFTRRFWDSGIGGVGGEQMEIIRRFLPEYSRRRRINPLMNKMAEDHPWLPEKFYTGDPFSSLPMGEARLPGEGYEAINQLHPDQFASDGYGAIDRYKILADIAPNSAEYKYWKQIVKMMNNDEAKKVLKDTEEMVKHQGKKHDFFDYKFLGKTTTALDGHIEQILSNGKFKLAGDDNLYQIAGVKFKDNGYMSKNQLKQVLTEGSHVTLRIDDEERNPDINAPQAPRKAAVFLDGENISDTLRQVGLADYDMEDTSAAGAYANYGLVGRLFGTTAEIVAHAPIPIIHSQLMRVNSPLEEYRSDQLYGTGFQSWDSMLASFVYPTFEQAKTDFMRDVISDSLWRFYKGYESGALTENISKRSTTILKTIATYSNGTALAGEIAGRFTFTGANSSTRRDQLANAGRHIGNIYSMVTSLQDPMYAAYAWGRMGWDSSKVYDLWKDVGNVNFDSVLDYAEHMNILKPAKLLSEETGVAVDVIQAARKFKLGRISQAIAFAAAGTALAVGEDNPLTRLFGKESHVYTPDVVKERWDTEDYFDRLRYIKYMALYEAAKEKAKSEEGVDIDKLYKHQEALRAEMNGDVSITDMMSAILTSGKPADDPIAQWVQKTFGRLSDDMTTLVAGKYTEQAIMFHQVAESTVYALNKNSEYSDIIRALPNTEKEYFVEFAKVTDERRRREILKNVSPSLAKALKLVWYQEDTETESNESFFERHNLPDPLWAGWDASTNLDNIKAKVIYNEGMQYADYGIYSSSYEDPEVINAPNIDNIHDGSNPLSVRMNLNAVLSGIGLTDKRIQVDPTQDEGVIQVVSNVTAVLGYKIEKAFSIFS</sequence>
<evidence type="ECO:0000313" key="1">
    <source>
        <dbReference type="EMBL" id="DAE31902.1"/>
    </source>
</evidence>
<protein>
    <submittedName>
        <fullName evidence="1">Uncharacterized protein</fullName>
    </submittedName>
</protein>
<organism evidence="1">
    <name type="scientific">virus sp. ctEQ64</name>
    <dbReference type="NCBI Taxonomy" id="2825809"/>
    <lineage>
        <taxon>Viruses</taxon>
    </lineage>
</organism>